<accession>A0A369A3J1</accession>
<protein>
    <recommendedName>
        <fullName evidence="4">Aldehyde dehydrogenase</fullName>
    </recommendedName>
</protein>
<dbReference type="GO" id="GO:0004029">
    <property type="term" value="F:aldehyde dehydrogenase (NAD+) activity"/>
    <property type="evidence" value="ECO:0007669"/>
    <property type="project" value="TreeGrafter"/>
</dbReference>
<dbReference type="PROSITE" id="PS00687">
    <property type="entry name" value="ALDEHYDE_DEHYDR_GLU"/>
    <property type="match status" value="1"/>
</dbReference>
<dbReference type="FunFam" id="3.40.309.10:FF:000003">
    <property type="entry name" value="Aldehyde dehydrogenase"/>
    <property type="match status" value="1"/>
</dbReference>
<dbReference type="InterPro" id="IPR016163">
    <property type="entry name" value="Ald_DH_C"/>
</dbReference>
<sequence length="463" mass="52261">MSTLTQQMHDFGGLVRKQKNFFSEGHTLTAEFRINALSSLKEAIQNYESDILEALHKDLRKSAFEAWATEIGIVYQEIDLHRRHLRSWMRGKRVPTNQLIHFWSTSRIEPQPYGQTLIIAPWNYPFQLVMMPLVGAVSAGNTAVIKPSEFTPTVAEVVEKIISMAFSDSHVKVVPGGPDVSKALLEEKWDIIFFTGSPRVGKIVYEAAARHLTPVVLELGGKSPTIVTRHANVEVSARRIIWGKLINAGQTCIAPDYLLVHSAVKDRLVDRMKFYISKFYGNQIDKNPDYPAIVSRLHAERIAGYIQMSKVIHGGKVDLERRFIEPTIVEVSPEDPVMQEEIFGPVLPVMTFESLQNVIAFINERPKPLALYIFSEDKEEQSEILTKTFSGSAAVNEVVMQVANEHLPFGGVGNSGMGNYHGKRSFECFSHERSVLYKSTWIDIPLRYPPFGNKVNLIKKILK</sequence>
<dbReference type="InterPro" id="IPR016161">
    <property type="entry name" value="Ald_DH/histidinol_DH"/>
</dbReference>
<dbReference type="SUPFAM" id="SSF53720">
    <property type="entry name" value="ALDH-like"/>
    <property type="match status" value="1"/>
</dbReference>
<dbReference type="PANTHER" id="PTHR43570">
    <property type="entry name" value="ALDEHYDE DEHYDROGENASE"/>
    <property type="match status" value="1"/>
</dbReference>
<dbReference type="Gene3D" id="3.40.605.10">
    <property type="entry name" value="Aldehyde Dehydrogenase, Chain A, domain 1"/>
    <property type="match status" value="1"/>
</dbReference>
<proteinExistence type="inferred from homology"/>
<evidence type="ECO:0000256" key="2">
    <source>
        <dbReference type="ARBA" id="ARBA00023002"/>
    </source>
</evidence>
<dbReference type="InterPro" id="IPR012394">
    <property type="entry name" value="Aldehyde_DH_NAD(P)"/>
</dbReference>
<feature type="active site" evidence="5 6">
    <location>
        <position position="218"/>
    </location>
</feature>
<feature type="domain" description="Aldehyde dehydrogenase" evidence="8">
    <location>
        <begin position="17"/>
        <end position="434"/>
    </location>
</feature>
<evidence type="ECO:0000256" key="7">
    <source>
        <dbReference type="RuleBase" id="RU003345"/>
    </source>
</evidence>
<dbReference type="PANTHER" id="PTHR43570:SF16">
    <property type="entry name" value="ALDEHYDE DEHYDROGENASE TYPE III, ISOFORM Q"/>
    <property type="match status" value="1"/>
</dbReference>
<keyword evidence="10" id="KW-1185">Reference proteome</keyword>
<evidence type="ECO:0000313" key="9">
    <source>
        <dbReference type="EMBL" id="RCX03882.1"/>
    </source>
</evidence>
<evidence type="ECO:0000313" key="10">
    <source>
        <dbReference type="Proteomes" id="UP000253517"/>
    </source>
</evidence>
<dbReference type="PROSITE" id="PS00070">
    <property type="entry name" value="ALDEHYDE_DEHYDR_CYS"/>
    <property type="match status" value="1"/>
</dbReference>
<keyword evidence="3" id="KW-0520">NAD</keyword>
<evidence type="ECO:0000256" key="1">
    <source>
        <dbReference type="ARBA" id="ARBA00009986"/>
    </source>
</evidence>
<feature type="active site" evidence="5">
    <location>
        <position position="252"/>
    </location>
</feature>
<dbReference type="PIRSF" id="PIRSF036492">
    <property type="entry name" value="ALDH"/>
    <property type="match status" value="1"/>
</dbReference>
<dbReference type="EMBL" id="QPJS01000002">
    <property type="protein sequence ID" value="RCX03882.1"/>
    <property type="molecule type" value="Genomic_DNA"/>
</dbReference>
<dbReference type="FunFam" id="3.40.605.10:FF:000004">
    <property type="entry name" value="Aldehyde dehydrogenase"/>
    <property type="match status" value="1"/>
</dbReference>
<evidence type="ECO:0000259" key="8">
    <source>
        <dbReference type="Pfam" id="PF00171"/>
    </source>
</evidence>
<dbReference type="AlphaFoldDB" id="A0A369A3J1"/>
<dbReference type="RefSeq" id="WP_244906330.1">
    <property type="nucleotide sequence ID" value="NZ_BHZF01000002.1"/>
</dbReference>
<evidence type="ECO:0000256" key="4">
    <source>
        <dbReference type="PIRNR" id="PIRNR036492"/>
    </source>
</evidence>
<dbReference type="Pfam" id="PF00171">
    <property type="entry name" value="Aldedh"/>
    <property type="match status" value="1"/>
</dbReference>
<dbReference type="GO" id="GO:0005737">
    <property type="term" value="C:cytoplasm"/>
    <property type="evidence" value="ECO:0007669"/>
    <property type="project" value="TreeGrafter"/>
</dbReference>
<evidence type="ECO:0000256" key="5">
    <source>
        <dbReference type="PIRSR" id="PIRSR036492-1"/>
    </source>
</evidence>
<dbReference type="InterPro" id="IPR016160">
    <property type="entry name" value="Ald_DH_CS_CYS"/>
</dbReference>
<dbReference type="Gene3D" id="3.40.309.10">
    <property type="entry name" value="Aldehyde Dehydrogenase, Chain A, domain 2"/>
    <property type="match status" value="1"/>
</dbReference>
<dbReference type="Proteomes" id="UP000253517">
    <property type="component" value="Unassembled WGS sequence"/>
</dbReference>
<evidence type="ECO:0000256" key="3">
    <source>
        <dbReference type="ARBA" id="ARBA00023027"/>
    </source>
</evidence>
<dbReference type="InterPro" id="IPR016162">
    <property type="entry name" value="Ald_DH_N"/>
</dbReference>
<dbReference type="InterPro" id="IPR029510">
    <property type="entry name" value="Ald_DH_CS_GLU"/>
</dbReference>
<dbReference type="InterPro" id="IPR015590">
    <property type="entry name" value="Aldehyde_DH_dom"/>
</dbReference>
<comment type="similarity">
    <text evidence="1 4 7">Belongs to the aldehyde dehydrogenase family.</text>
</comment>
<dbReference type="CDD" id="cd07136">
    <property type="entry name" value="ALDH_YwdH-P39616"/>
    <property type="match status" value="1"/>
</dbReference>
<dbReference type="GO" id="GO:0006081">
    <property type="term" value="P:aldehyde metabolic process"/>
    <property type="evidence" value="ECO:0007669"/>
    <property type="project" value="InterPro"/>
</dbReference>
<name>A0A369A3J1_9FLAO</name>
<evidence type="ECO:0000256" key="6">
    <source>
        <dbReference type="PROSITE-ProRule" id="PRU10007"/>
    </source>
</evidence>
<gene>
    <name evidence="9" type="ORF">DES35_102338</name>
</gene>
<organism evidence="9 10">
    <name type="scientific">Schleiferia thermophila</name>
    <dbReference type="NCBI Taxonomy" id="884107"/>
    <lineage>
        <taxon>Bacteria</taxon>
        <taxon>Pseudomonadati</taxon>
        <taxon>Bacteroidota</taxon>
        <taxon>Flavobacteriia</taxon>
        <taxon>Flavobacteriales</taxon>
        <taxon>Schleiferiaceae</taxon>
        <taxon>Schleiferia</taxon>
    </lineage>
</organism>
<comment type="caution">
    <text evidence="9">The sequence shown here is derived from an EMBL/GenBank/DDBJ whole genome shotgun (WGS) entry which is preliminary data.</text>
</comment>
<reference evidence="9 10" key="1">
    <citation type="submission" date="2018-07" db="EMBL/GenBank/DDBJ databases">
        <title>Genomic Encyclopedia of Type Strains, Phase IV (KMG-IV): sequencing the most valuable type-strain genomes for metagenomic binning, comparative biology and taxonomic classification.</title>
        <authorList>
            <person name="Goeker M."/>
        </authorList>
    </citation>
    <scope>NUCLEOTIDE SEQUENCE [LARGE SCALE GENOMIC DNA]</scope>
    <source>
        <strain evidence="9 10">DSM 21410</strain>
    </source>
</reference>
<keyword evidence="2 4" id="KW-0560">Oxidoreductase</keyword>